<evidence type="ECO:0000256" key="1">
    <source>
        <dbReference type="SAM" id="SignalP"/>
    </source>
</evidence>
<keyword evidence="1" id="KW-0732">Signal</keyword>
<protein>
    <recommendedName>
        <fullName evidence="4">Lipoprotein</fullName>
    </recommendedName>
</protein>
<name>A0A4R9LZJ9_9LEPT</name>
<reference evidence="2" key="1">
    <citation type="journal article" date="2019" name="PLoS Negl. Trop. Dis.">
        <title>Revisiting the worldwide diversity of Leptospira species in the environment.</title>
        <authorList>
            <person name="Vincent A.T."/>
            <person name="Schiettekatte O."/>
            <person name="Bourhy P."/>
            <person name="Veyrier F.J."/>
            <person name="Picardeau M."/>
        </authorList>
    </citation>
    <scope>NUCLEOTIDE SEQUENCE [LARGE SCALE GENOMIC DNA]</scope>
    <source>
        <strain evidence="2">201300427</strain>
    </source>
</reference>
<dbReference type="EMBL" id="RQHW01000026">
    <property type="protein sequence ID" value="TGN19800.1"/>
    <property type="molecule type" value="Genomic_DNA"/>
</dbReference>
<comment type="caution">
    <text evidence="2">The sequence shown here is derived from an EMBL/GenBank/DDBJ whole genome shotgun (WGS) entry which is preliminary data.</text>
</comment>
<keyword evidence="3" id="KW-1185">Reference proteome</keyword>
<evidence type="ECO:0000313" key="3">
    <source>
        <dbReference type="Proteomes" id="UP000298058"/>
    </source>
</evidence>
<gene>
    <name evidence="2" type="ORF">EHS15_06775</name>
</gene>
<accession>A0A4R9LZJ9</accession>
<dbReference type="RefSeq" id="WP_135759803.1">
    <property type="nucleotide sequence ID" value="NZ_RQHW01000026.1"/>
</dbReference>
<dbReference type="OrthoDB" id="344019at2"/>
<feature type="signal peptide" evidence="1">
    <location>
        <begin position="1"/>
        <end position="27"/>
    </location>
</feature>
<feature type="chain" id="PRO_5020944478" description="Lipoprotein" evidence="1">
    <location>
        <begin position="28"/>
        <end position="310"/>
    </location>
</feature>
<evidence type="ECO:0008006" key="4">
    <source>
        <dbReference type="Google" id="ProtNLM"/>
    </source>
</evidence>
<proteinExistence type="predicted"/>
<dbReference type="Proteomes" id="UP000298058">
    <property type="component" value="Unassembled WGS sequence"/>
</dbReference>
<organism evidence="2 3">
    <name type="scientific">Leptospira idonii</name>
    <dbReference type="NCBI Taxonomy" id="1193500"/>
    <lineage>
        <taxon>Bacteria</taxon>
        <taxon>Pseudomonadati</taxon>
        <taxon>Spirochaetota</taxon>
        <taxon>Spirochaetia</taxon>
        <taxon>Leptospirales</taxon>
        <taxon>Leptospiraceae</taxon>
        <taxon>Leptospira</taxon>
    </lineage>
</organism>
<evidence type="ECO:0000313" key="2">
    <source>
        <dbReference type="EMBL" id="TGN19800.1"/>
    </source>
</evidence>
<sequence length="310" mass="34090">MIRKIQKRFQVSILLLFLLLVSHCTFGSVGDSNSEKLILLQNLLSLRNGMKYSFNTNLQGYDDQADDDLTSFSYTTGGNTYGISLKAESYVQWETGIYRINPPDRLFGILSERSTDAVDSSQTFTGKTHTPYTVPLDLPSDDLYGKSYSFLNPGKNVNFLQNNSVNETGAAYSFTSTKQIPDAPGGVVSLAGISWEEMYLSATITQGANTWTVQILTGQGNLSLRPKCKLKTEGRTKPVSIGLQYSNLFRDYIESGSTISFLQRLASLSTASTIVVTSVSNTNLYTPLIKNLNTEDLVLSFPGCIPGVER</sequence>
<dbReference type="AlphaFoldDB" id="A0A4R9LZJ9"/>